<evidence type="ECO:0000256" key="3">
    <source>
        <dbReference type="ARBA" id="ARBA00022475"/>
    </source>
</evidence>
<feature type="transmembrane region" description="Helical" evidence="8">
    <location>
        <begin position="343"/>
        <end position="366"/>
    </location>
</feature>
<keyword evidence="11" id="KW-1185">Reference proteome</keyword>
<evidence type="ECO:0000259" key="9">
    <source>
        <dbReference type="PROSITE" id="PS50850"/>
    </source>
</evidence>
<dbReference type="Gene3D" id="1.20.1250.20">
    <property type="entry name" value="MFS general substrate transporter like domains"/>
    <property type="match status" value="1"/>
</dbReference>
<dbReference type="Pfam" id="PF07690">
    <property type="entry name" value="MFS_1"/>
    <property type="match status" value="1"/>
</dbReference>
<dbReference type="AlphaFoldDB" id="A0A1Q8CPK1"/>
<feature type="transmembrane region" description="Helical" evidence="8">
    <location>
        <begin position="33"/>
        <end position="52"/>
    </location>
</feature>
<proteinExistence type="predicted"/>
<sequence>MICVAQFVVVLDVTIVTTALPAVGSSLDLDQAGMSWVVTGYTLVLGALLVPAGRVADLLGARRAFCLGLAVFGASSGACAAAWSPAVLVAARAVQGLGAALLAPAALALLSASTEPGPARRRAVGWWTAAAAGGGASGWVLGGVLTEYLGWRAVFWVNVPIAVAVLAVTTRVLPVGERRPGVRLDWRGALLVTAALGLLVHGLTESGEHGVTSPTAWVPLLLAAGAAAAVGWHLRQVPEPVLPPWLAGVAPFRGAALAGLLLTASTTPAMYLSALYVQQVLRFPPLAASLLFPAFNLAVIAGSFAGPAALRRFGAQFSLAAGFTAVAVGAAALVTVPGVGSPVAVLLGAFAVTGAGLGVASVAATNTGTESVAAEHQGVAAGVLNSAAQVGTALGLAVVAPLVTATDPGTFRTGFLCAAAVALAGLGVRSRRSARPRGTARPGGRRRRPGCPPGEARSGSPAAAPSSPPRGRAAHR</sequence>
<dbReference type="STRING" id="1912961.BU204_16945"/>
<name>A0A1Q8CPK1_9PSEU</name>
<dbReference type="Proteomes" id="UP000185596">
    <property type="component" value="Unassembled WGS sequence"/>
</dbReference>
<evidence type="ECO:0000313" key="10">
    <source>
        <dbReference type="EMBL" id="OLF16280.1"/>
    </source>
</evidence>
<dbReference type="PROSITE" id="PS50850">
    <property type="entry name" value="MFS"/>
    <property type="match status" value="1"/>
</dbReference>
<dbReference type="CDD" id="cd17321">
    <property type="entry name" value="MFS_MMR_MDR_like"/>
    <property type="match status" value="1"/>
</dbReference>
<comment type="caution">
    <text evidence="10">The sequence shown here is derived from an EMBL/GenBank/DDBJ whole genome shotgun (WGS) entry which is preliminary data.</text>
</comment>
<feature type="transmembrane region" description="Helical" evidence="8">
    <location>
        <begin position="7"/>
        <end position="27"/>
    </location>
</feature>
<evidence type="ECO:0000256" key="4">
    <source>
        <dbReference type="ARBA" id="ARBA00022692"/>
    </source>
</evidence>
<feature type="compositionally biased region" description="Low complexity" evidence="7">
    <location>
        <begin position="453"/>
        <end position="476"/>
    </location>
</feature>
<evidence type="ECO:0000256" key="2">
    <source>
        <dbReference type="ARBA" id="ARBA00022448"/>
    </source>
</evidence>
<organism evidence="10 11">
    <name type="scientific">Actinophytocola xanthii</name>
    <dbReference type="NCBI Taxonomy" id="1912961"/>
    <lineage>
        <taxon>Bacteria</taxon>
        <taxon>Bacillati</taxon>
        <taxon>Actinomycetota</taxon>
        <taxon>Actinomycetes</taxon>
        <taxon>Pseudonocardiales</taxon>
        <taxon>Pseudonocardiaceae</taxon>
    </lineage>
</organism>
<dbReference type="PRINTS" id="PR01036">
    <property type="entry name" value="TCRTETB"/>
</dbReference>
<feature type="transmembrane region" description="Helical" evidence="8">
    <location>
        <begin position="64"/>
        <end position="83"/>
    </location>
</feature>
<dbReference type="InterPro" id="IPR020846">
    <property type="entry name" value="MFS_dom"/>
</dbReference>
<evidence type="ECO:0000256" key="8">
    <source>
        <dbReference type="SAM" id="Phobius"/>
    </source>
</evidence>
<dbReference type="EMBL" id="MSIE01000030">
    <property type="protein sequence ID" value="OLF16280.1"/>
    <property type="molecule type" value="Genomic_DNA"/>
</dbReference>
<feature type="transmembrane region" description="Helical" evidence="8">
    <location>
        <begin position="89"/>
        <end position="112"/>
    </location>
</feature>
<evidence type="ECO:0000256" key="6">
    <source>
        <dbReference type="ARBA" id="ARBA00023136"/>
    </source>
</evidence>
<accession>A0A1Q8CPK1</accession>
<feature type="transmembrane region" description="Helical" evidence="8">
    <location>
        <begin position="283"/>
        <end position="305"/>
    </location>
</feature>
<keyword evidence="3" id="KW-1003">Cell membrane</keyword>
<dbReference type="InterPro" id="IPR036259">
    <property type="entry name" value="MFS_trans_sf"/>
</dbReference>
<feature type="transmembrane region" description="Helical" evidence="8">
    <location>
        <begin position="409"/>
        <end position="428"/>
    </location>
</feature>
<feature type="transmembrane region" description="Helical" evidence="8">
    <location>
        <begin position="124"/>
        <end position="141"/>
    </location>
</feature>
<dbReference type="SUPFAM" id="SSF103473">
    <property type="entry name" value="MFS general substrate transporter"/>
    <property type="match status" value="1"/>
</dbReference>
<feature type="transmembrane region" description="Helical" evidence="8">
    <location>
        <begin position="216"/>
        <end position="234"/>
    </location>
</feature>
<feature type="transmembrane region" description="Helical" evidence="8">
    <location>
        <begin position="153"/>
        <end position="174"/>
    </location>
</feature>
<keyword evidence="4 8" id="KW-0812">Transmembrane</keyword>
<dbReference type="Gene3D" id="1.20.1720.10">
    <property type="entry name" value="Multidrug resistance protein D"/>
    <property type="match status" value="1"/>
</dbReference>
<dbReference type="PANTHER" id="PTHR42718">
    <property type="entry name" value="MAJOR FACILITATOR SUPERFAMILY MULTIDRUG TRANSPORTER MFSC"/>
    <property type="match status" value="1"/>
</dbReference>
<dbReference type="GO" id="GO:0022857">
    <property type="term" value="F:transmembrane transporter activity"/>
    <property type="evidence" value="ECO:0007669"/>
    <property type="project" value="InterPro"/>
</dbReference>
<evidence type="ECO:0000256" key="1">
    <source>
        <dbReference type="ARBA" id="ARBA00004651"/>
    </source>
</evidence>
<evidence type="ECO:0000256" key="7">
    <source>
        <dbReference type="SAM" id="MobiDB-lite"/>
    </source>
</evidence>
<dbReference type="GO" id="GO:0005886">
    <property type="term" value="C:plasma membrane"/>
    <property type="evidence" value="ECO:0007669"/>
    <property type="project" value="UniProtKB-SubCell"/>
</dbReference>
<feature type="region of interest" description="Disordered" evidence="7">
    <location>
        <begin position="430"/>
        <end position="476"/>
    </location>
</feature>
<keyword evidence="5 8" id="KW-1133">Transmembrane helix</keyword>
<feature type="transmembrane region" description="Helical" evidence="8">
    <location>
        <begin position="186"/>
        <end position="204"/>
    </location>
</feature>
<dbReference type="PANTHER" id="PTHR42718:SF46">
    <property type="entry name" value="BLR6921 PROTEIN"/>
    <property type="match status" value="1"/>
</dbReference>
<comment type="subcellular location">
    <subcellularLocation>
        <location evidence="1">Cell membrane</location>
        <topology evidence="1">Multi-pass membrane protein</topology>
    </subcellularLocation>
</comment>
<protein>
    <recommendedName>
        <fullName evidence="9">Major facilitator superfamily (MFS) profile domain-containing protein</fullName>
    </recommendedName>
</protein>
<evidence type="ECO:0000313" key="11">
    <source>
        <dbReference type="Proteomes" id="UP000185596"/>
    </source>
</evidence>
<gene>
    <name evidence="10" type="ORF">BU204_16945</name>
</gene>
<dbReference type="InterPro" id="IPR011701">
    <property type="entry name" value="MFS"/>
</dbReference>
<feature type="transmembrane region" description="Helical" evidence="8">
    <location>
        <begin position="378"/>
        <end position="403"/>
    </location>
</feature>
<keyword evidence="6 8" id="KW-0472">Membrane</keyword>
<reference evidence="10 11" key="1">
    <citation type="submission" date="2016-12" db="EMBL/GenBank/DDBJ databases">
        <title>The draft genome sequence of Actinophytocola sp. 11-183.</title>
        <authorList>
            <person name="Wang W."/>
            <person name="Yuan L."/>
        </authorList>
    </citation>
    <scope>NUCLEOTIDE SEQUENCE [LARGE SCALE GENOMIC DNA]</scope>
    <source>
        <strain evidence="10 11">11-183</strain>
    </source>
</reference>
<evidence type="ECO:0000256" key="5">
    <source>
        <dbReference type="ARBA" id="ARBA00022989"/>
    </source>
</evidence>
<keyword evidence="2" id="KW-0813">Transport</keyword>
<feature type="domain" description="Major facilitator superfamily (MFS) profile" evidence="9">
    <location>
        <begin position="1"/>
        <end position="437"/>
    </location>
</feature>
<feature type="transmembrane region" description="Helical" evidence="8">
    <location>
        <begin position="317"/>
        <end position="337"/>
    </location>
</feature>